<dbReference type="Pfam" id="PF13749">
    <property type="entry name" value="HATPase_c_4"/>
    <property type="match status" value="1"/>
</dbReference>
<dbReference type="AlphaFoldDB" id="A0A3B0XG16"/>
<dbReference type="Gene3D" id="3.30.565.60">
    <property type="match status" value="1"/>
</dbReference>
<proteinExistence type="predicted"/>
<name>A0A3B0XG16_9ZZZZ</name>
<accession>A0A3B0XG16</accession>
<reference evidence="1" key="1">
    <citation type="submission" date="2018-06" db="EMBL/GenBank/DDBJ databases">
        <authorList>
            <person name="Zhirakovskaya E."/>
        </authorList>
    </citation>
    <scope>NUCLEOTIDE SEQUENCE</scope>
</reference>
<evidence type="ECO:0000313" key="1">
    <source>
        <dbReference type="EMBL" id="VAW62057.1"/>
    </source>
</evidence>
<protein>
    <submittedName>
        <fullName evidence="1">Predicted transcriptional regulator containing an HTH domain and an uncharacterized domain shared with the mammalian protein Schlafen</fullName>
    </submittedName>
</protein>
<dbReference type="InterPro" id="IPR038475">
    <property type="entry name" value="RecG_C_sf"/>
</dbReference>
<dbReference type="EMBL" id="UOFJ01000060">
    <property type="protein sequence ID" value="VAW62057.1"/>
    <property type="molecule type" value="Genomic_DNA"/>
</dbReference>
<gene>
    <name evidence="1" type="ORF">MNBD_GAMMA10-1668</name>
</gene>
<organism evidence="1">
    <name type="scientific">hydrothermal vent metagenome</name>
    <dbReference type="NCBI Taxonomy" id="652676"/>
    <lineage>
        <taxon>unclassified sequences</taxon>
        <taxon>metagenomes</taxon>
        <taxon>ecological metagenomes</taxon>
    </lineage>
</organism>
<sequence length="64" mass="7283">MVEIFSDRMEITNPGIPLVDTSRFLDSPPKSRNESVASMMQRIGVCEKLTETPSLMKTEKRQIL</sequence>